<name>A0A8S9MV25_BRACR</name>
<evidence type="ECO:0000313" key="2">
    <source>
        <dbReference type="Proteomes" id="UP000712600"/>
    </source>
</evidence>
<accession>A0A8S9MV25</accession>
<sequence>MRELGLRGSSISGIPMRSTTNLGVWWRVLSCGDSFVPDLFFIIVFISSEFGRSGAVARDAFLCLASRFVVCRLLRFDDGACCSMHGVGDESSMALLSCCDRDASALIFSGYGSPLCSCKLISCLDRSCHWFLVTVPEETCSILVYHSVWSGLGGLRSSFQHPSTRVSLWWLRTARSRNLLGSCREASSVSVGFVLRMGVASLCWVRMASLSGLSVCIQSVVGSLGFVPRSVVGRLGVRASAALPNLRLRMFHANHVLNKVIFHNGVCCSMHGVGDDSSMAMLSCRDRDASALIFSGHGSPLCSCKLISCLDRACHWFSVTVPEETCSILVCHSVWSDLGGLRSSFQHPSTRVSLWWLRTARSRNSLGSCREASSVSAGFVLRMGVISLCWVRVASLSGLSVCIQSVVGRLGFVLNDVVGFPTRLGGS</sequence>
<dbReference type="EMBL" id="QGKX02002183">
    <property type="protein sequence ID" value="KAF3485319.1"/>
    <property type="molecule type" value="Genomic_DNA"/>
</dbReference>
<evidence type="ECO:0000313" key="1">
    <source>
        <dbReference type="EMBL" id="KAF3485319.1"/>
    </source>
</evidence>
<proteinExistence type="predicted"/>
<protein>
    <submittedName>
        <fullName evidence="1">Uncharacterized protein</fullName>
    </submittedName>
</protein>
<dbReference type="AlphaFoldDB" id="A0A8S9MV25"/>
<reference evidence="1" key="1">
    <citation type="submission" date="2019-12" db="EMBL/GenBank/DDBJ databases">
        <title>Genome sequencing and annotation of Brassica cretica.</title>
        <authorList>
            <person name="Studholme D.J."/>
            <person name="Sarris P."/>
        </authorList>
    </citation>
    <scope>NUCLEOTIDE SEQUENCE</scope>
    <source>
        <strain evidence="1">PFS-109/04</strain>
        <tissue evidence="1">Leaf</tissue>
    </source>
</reference>
<organism evidence="1 2">
    <name type="scientific">Brassica cretica</name>
    <name type="common">Mustard</name>
    <dbReference type="NCBI Taxonomy" id="69181"/>
    <lineage>
        <taxon>Eukaryota</taxon>
        <taxon>Viridiplantae</taxon>
        <taxon>Streptophyta</taxon>
        <taxon>Embryophyta</taxon>
        <taxon>Tracheophyta</taxon>
        <taxon>Spermatophyta</taxon>
        <taxon>Magnoliopsida</taxon>
        <taxon>eudicotyledons</taxon>
        <taxon>Gunneridae</taxon>
        <taxon>Pentapetalae</taxon>
        <taxon>rosids</taxon>
        <taxon>malvids</taxon>
        <taxon>Brassicales</taxon>
        <taxon>Brassicaceae</taxon>
        <taxon>Brassiceae</taxon>
        <taxon>Brassica</taxon>
    </lineage>
</organism>
<gene>
    <name evidence="1" type="ORF">F2Q69_00056173</name>
</gene>
<dbReference type="Proteomes" id="UP000712600">
    <property type="component" value="Unassembled WGS sequence"/>
</dbReference>
<comment type="caution">
    <text evidence="1">The sequence shown here is derived from an EMBL/GenBank/DDBJ whole genome shotgun (WGS) entry which is preliminary data.</text>
</comment>